<gene>
    <name evidence="6" type="ORF">EV383_6111</name>
</gene>
<dbReference type="Gene3D" id="1.10.10.10">
    <property type="entry name" value="Winged helix-like DNA-binding domain superfamily/Winged helix DNA-binding domain"/>
    <property type="match status" value="1"/>
</dbReference>
<reference evidence="6 7" key="1">
    <citation type="submission" date="2019-02" db="EMBL/GenBank/DDBJ databases">
        <title>Sequencing the genomes of 1000 actinobacteria strains.</title>
        <authorList>
            <person name="Klenk H.-P."/>
        </authorList>
    </citation>
    <scope>NUCLEOTIDE SEQUENCE [LARGE SCALE GENOMIC DNA]</scope>
    <source>
        <strain evidence="6 7">DSM 45779</strain>
    </source>
</reference>
<dbReference type="GO" id="GO:0003677">
    <property type="term" value="F:DNA binding"/>
    <property type="evidence" value="ECO:0007669"/>
    <property type="project" value="UniProtKB-KW"/>
</dbReference>
<comment type="caution">
    <text evidence="6">The sequence shown here is derived from an EMBL/GenBank/DDBJ whole genome shotgun (WGS) entry which is preliminary data.</text>
</comment>
<dbReference type="SUPFAM" id="SSF46894">
    <property type="entry name" value="C-terminal effector domain of the bipartite response regulators"/>
    <property type="match status" value="1"/>
</dbReference>
<dbReference type="RefSeq" id="WP_130293489.1">
    <property type="nucleotide sequence ID" value="NZ_SHKL01000001.1"/>
</dbReference>
<dbReference type="PANTHER" id="PTHR44688:SF16">
    <property type="entry name" value="DNA-BINDING TRANSCRIPTIONAL ACTIVATOR DEVR_DOSR"/>
    <property type="match status" value="1"/>
</dbReference>
<dbReference type="PROSITE" id="PS00622">
    <property type="entry name" value="HTH_LUXR_1"/>
    <property type="match status" value="1"/>
</dbReference>
<keyword evidence="1" id="KW-0805">Transcription regulation</keyword>
<dbReference type="SMART" id="SM00421">
    <property type="entry name" value="HTH_LUXR"/>
    <property type="match status" value="1"/>
</dbReference>
<evidence type="ECO:0000313" key="6">
    <source>
        <dbReference type="EMBL" id="RZT89152.1"/>
    </source>
</evidence>
<feature type="region of interest" description="Disordered" evidence="4">
    <location>
        <begin position="813"/>
        <end position="854"/>
    </location>
</feature>
<dbReference type="Pfam" id="PF00196">
    <property type="entry name" value="GerE"/>
    <property type="match status" value="1"/>
</dbReference>
<dbReference type="CDD" id="cd06170">
    <property type="entry name" value="LuxR_C_like"/>
    <property type="match status" value="1"/>
</dbReference>
<dbReference type="InterPro" id="IPR016032">
    <property type="entry name" value="Sig_transdc_resp-reg_C-effctor"/>
</dbReference>
<dbReference type="Proteomes" id="UP000291591">
    <property type="component" value="Unassembled WGS sequence"/>
</dbReference>
<name>A0A4Q7V3G8_PSEST</name>
<dbReference type="SUPFAM" id="SSF52540">
    <property type="entry name" value="P-loop containing nucleoside triphosphate hydrolases"/>
    <property type="match status" value="1"/>
</dbReference>
<accession>A0A4Q7V3G8</accession>
<evidence type="ECO:0000256" key="1">
    <source>
        <dbReference type="ARBA" id="ARBA00023015"/>
    </source>
</evidence>
<evidence type="ECO:0000256" key="2">
    <source>
        <dbReference type="ARBA" id="ARBA00023125"/>
    </source>
</evidence>
<feature type="compositionally biased region" description="Pro residues" evidence="4">
    <location>
        <begin position="824"/>
        <end position="841"/>
    </location>
</feature>
<dbReference type="SMART" id="SM00382">
    <property type="entry name" value="AAA"/>
    <property type="match status" value="1"/>
</dbReference>
<sequence length="912" mass="93525">MTVRPDVRGTADVAPTGPDVLAGAPAAQTLAREIVAEPGSPRAVGVVGPAGSGKTVTLRVLADAWSAAGVTVRSELSSDDDPSGVAVVVDDAHLLDEPDLEHLQAWAARPGARIVVAGRPWPRGVAVARLGAALAAARPPLVLGSLDRTGVAARAARVLGRRPAGWLVKLAHESTGGSPLLTDRLLVAMRDEAGADVARLAEGDERPVPTGTLRLPPALVEQIGYAVDGQDLRVRELVLAGALGAPMDAEVLVPLLGLMDAAGSGIDELDELVEQARAAGLCRSDGTVVPLVGVALRDRTPPARRTEIRRTLAEIELDRGGSVLAVARTMVGSHATGDRAAAVFAAAADEAARAEDDDAAALYAEAVRAGRPPLSLAARRAEAHLRTGDLDAALAQSDAVLSALDAVDPDDAVQAGSVAASVLARRGLLARSAELYRWMAAASGGVAPTVAVPVLIGTGALDEARAALHVVDPPAPSAGSAASVLGAPPSLGGSPLGRPPTLLAGAEDLMARGILDSVEGSPTAALSQLARAAGLLETAHRAALLPDTPAALAALVAVHTGEFDVAGSVLERALAVRLGGRRAQARHRLLLGWIALLRGATGTAASRLAAVDADPTTSGDGGLEARDEFLAASLQVALARRSGDLGSLMRAWTRAREAIVRHPVDLFVLQPLGELVTAATRLREQSWVRPHLDEATALLDRLGRPALWSAPLHWAQLQAAVLVADADAARRHTAALAEAAGGSRFAAAMAAAAPHWVALLDGVVDPEPVETAARGLHAVGLSWDGGKLAGQAAIRTDDRRAMTALLACARALQAESRPGEEQPAPEPSGPSPSPSSSPPSPGAASTEPSGLLSEREREVAALVVAGRTYKEIGETLFISAKTVEHHVARMRQRLGVGGRGELHDRLRTILAT</sequence>
<keyword evidence="2" id="KW-0238">DNA-binding</keyword>
<evidence type="ECO:0000256" key="4">
    <source>
        <dbReference type="SAM" id="MobiDB-lite"/>
    </source>
</evidence>
<dbReference type="InterPro" id="IPR036388">
    <property type="entry name" value="WH-like_DNA-bd_sf"/>
</dbReference>
<feature type="domain" description="HTH luxR-type" evidence="5">
    <location>
        <begin position="845"/>
        <end position="910"/>
    </location>
</feature>
<dbReference type="PROSITE" id="PS50043">
    <property type="entry name" value="HTH_LUXR_2"/>
    <property type="match status" value="1"/>
</dbReference>
<evidence type="ECO:0000313" key="7">
    <source>
        <dbReference type="Proteomes" id="UP000291591"/>
    </source>
</evidence>
<proteinExistence type="predicted"/>
<dbReference type="GO" id="GO:0006355">
    <property type="term" value="P:regulation of DNA-templated transcription"/>
    <property type="evidence" value="ECO:0007669"/>
    <property type="project" value="InterPro"/>
</dbReference>
<evidence type="ECO:0000256" key="3">
    <source>
        <dbReference type="ARBA" id="ARBA00023163"/>
    </source>
</evidence>
<keyword evidence="7" id="KW-1185">Reference proteome</keyword>
<dbReference type="OrthoDB" id="4811808at2"/>
<dbReference type="PANTHER" id="PTHR44688">
    <property type="entry name" value="DNA-BINDING TRANSCRIPTIONAL ACTIVATOR DEVR_DOSR"/>
    <property type="match status" value="1"/>
</dbReference>
<organism evidence="6 7">
    <name type="scientific">Pseudonocardia sediminis</name>
    <dbReference type="NCBI Taxonomy" id="1397368"/>
    <lineage>
        <taxon>Bacteria</taxon>
        <taxon>Bacillati</taxon>
        <taxon>Actinomycetota</taxon>
        <taxon>Actinomycetes</taxon>
        <taxon>Pseudonocardiales</taxon>
        <taxon>Pseudonocardiaceae</taxon>
        <taxon>Pseudonocardia</taxon>
    </lineage>
</organism>
<protein>
    <submittedName>
        <fullName evidence="6">Regulatory LuxR family protein</fullName>
    </submittedName>
</protein>
<dbReference type="InterPro" id="IPR003593">
    <property type="entry name" value="AAA+_ATPase"/>
</dbReference>
<evidence type="ECO:0000259" key="5">
    <source>
        <dbReference type="PROSITE" id="PS50043"/>
    </source>
</evidence>
<dbReference type="InterPro" id="IPR000792">
    <property type="entry name" value="Tscrpt_reg_LuxR_C"/>
</dbReference>
<dbReference type="AlphaFoldDB" id="A0A4Q7V3G8"/>
<dbReference type="EMBL" id="SHKL01000001">
    <property type="protein sequence ID" value="RZT89152.1"/>
    <property type="molecule type" value="Genomic_DNA"/>
</dbReference>
<dbReference type="InterPro" id="IPR027417">
    <property type="entry name" value="P-loop_NTPase"/>
</dbReference>
<keyword evidence="3" id="KW-0804">Transcription</keyword>
<dbReference type="PRINTS" id="PR00038">
    <property type="entry name" value="HTHLUXR"/>
</dbReference>